<name>A0ABW7CG21_9CYAN</name>
<evidence type="ECO:0000313" key="4">
    <source>
        <dbReference type="Proteomes" id="UP001604335"/>
    </source>
</evidence>
<keyword evidence="4" id="KW-1185">Reference proteome</keyword>
<dbReference type="CDD" id="cd06533">
    <property type="entry name" value="Glyco_transf_WecG_TagA"/>
    <property type="match status" value="1"/>
</dbReference>
<comment type="caution">
    <text evidence="3">The sequence shown here is derived from an EMBL/GenBank/DDBJ whole genome shotgun (WGS) entry which is preliminary data.</text>
</comment>
<organism evidence="3 4">
    <name type="scientific">Limnothrix redekei LRLZ20PSL1</name>
    <dbReference type="NCBI Taxonomy" id="3112953"/>
    <lineage>
        <taxon>Bacteria</taxon>
        <taxon>Bacillati</taxon>
        <taxon>Cyanobacteriota</taxon>
        <taxon>Cyanophyceae</taxon>
        <taxon>Pseudanabaenales</taxon>
        <taxon>Pseudanabaenaceae</taxon>
        <taxon>Limnothrix</taxon>
    </lineage>
</organism>
<evidence type="ECO:0000256" key="1">
    <source>
        <dbReference type="ARBA" id="ARBA00022676"/>
    </source>
</evidence>
<evidence type="ECO:0000256" key="2">
    <source>
        <dbReference type="ARBA" id="ARBA00022679"/>
    </source>
</evidence>
<proteinExistence type="predicted"/>
<evidence type="ECO:0000313" key="3">
    <source>
        <dbReference type="EMBL" id="MFG3819050.1"/>
    </source>
</evidence>
<accession>A0ABW7CG21</accession>
<dbReference type="InterPro" id="IPR004629">
    <property type="entry name" value="WecG_TagA_CpsF"/>
</dbReference>
<dbReference type="PANTHER" id="PTHR34136">
    <property type="match status" value="1"/>
</dbReference>
<dbReference type="Pfam" id="PF03808">
    <property type="entry name" value="Glyco_tran_WecG"/>
    <property type="match status" value="1"/>
</dbReference>
<reference evidence="4" key="1">
    <citation type="journal article" date="2024" name="Algal Res.">
        <title>Biochemical, toxicological and genomic investigation of a high-biomass producing Limnothrix strain isolated from Italian shallow drinking water reservoir.</title>
        <authorList>
            <person name="Simonazzi M."/>
            <person name="Shishido T.K."/>
            <person name="Delbaje E."/>
            <person name="Wahlsten M."/>
            <person name="Fewer D.P."/>
            <person name="Sivonen K."/>
            <person name="Pezzolesi L."/>
            <person name="Pistocchi R."/>
        </authorList>
    </citation>
    <scope>NUCLEOTIDE SEQUENCE [LARGE SCALE GENOMIC DNA]</scope>
    <source>
        <strain evidence="4">LRLZ20PSL1</strain>
    </source>
</reference>
<protein>
    <submittedName>
        <fullName evidence="3">WecB/TagA/CpsF family glycosyltransferase</fullName>
    </submittedName>
</protein>
<dbReference type="NCBIfam" id="TIGR00696">
    <property type="entry name" value="wecG_tagA_cpsF"/>
    <property type="match status" value="1"/>
</dbReference>
<keyword evidence="2" id="KW-0808">Transferase</keyword>
<dbReference type="EMBL" id="JAZAQF010000086">
    <property type="protein sequence ID" value="MFG3819050.1"/>
    <property type="molecule type" value="Genomic_DNA"/>
</dbReference>
<gene>
    <name evidence="3" type="ORF">VPK24_15515</name>
</gene>
<dbReference type="Proteomes" id="UP001604335">
    <property type="component" value="Unassembled WGS sequence"/>
</dbReference>
<dbReference type="PANTHER" id="PTHR34136:SF1">
    <property type="entry name" value="UDP-N-ACETYL-D-MANNOSAMINURONIC ACID TRANSFERASE"/>
    <property type="match status" value="1"/>
</dbReference>
<keyword evidence="1" id="KW-0328">Glycosyltransferase</keyword>
<sequence>MHASMDASPIAPRPLKATVLQLPVHLLDDYTQWLLDRRQEGGAQVVTLNAEMAIEGERNARLGETIRQADLCIPDGAGVALYLKLRGYRQVRRVPGIELAESVLTAFGRSPNAYGTVWCYGGQPGIAQAAAQSWEKRAPGIQFSGIYHGFLSEDERSTMVQAMREAQPGLILVALGVPRQEYWIAEHRHLCPNAIWIGVGGSFDIWSGTKERAPAWFCENNLEWLYRLYQEPWRWRRMLALPKFAWRALLETLRPQRPSSH</sequence>